<dbReference type="RefSeq" id="WP_101010757.1">
    <property type="nucleotide sequence ID" value="NZ_FRFC01000005.1"/>
</dbReference>
<name>A0A2H1EJA5_9ARCH</name>
<evidence type="ECO:0000313" key="2">
    <source>
        <dbReference type="Proteomes" id="UP000232412"/>
    </source>
</evidence>
<accession>A0A2H1EJA5</accession>
<keyword evidence="2" id="KW-1185">Reference proteome</keyword>
<dbReference type="SUPFAM" id="SSF50494">
    <property type="entry name" value="Trypsin-like serine proteases"/>
    <property type="match status" value="1"/>
</dbReference>
<dbReference type="InterPro" id="IPR009003">
    <property type="entry name" value="Peptidase_S1_PA"/>
</dbReference>
<reference evidence="2" key="1">
    <citation type="submission" date="2016-12" db="EMBL/GenBank/DDBJ databases">
        <authorList>
            <person name="Herbold C."/>
        </authorList>
    </citation>
    <scope>NUCLEOTIDE SEQUENCE [LARGE SCALE GENOMIC DNA]</scope>
</reference>
<evidence type="ECO:0000313" key="1">
    <source>
        <dbReference type="EMBL" id="SHO47637.1"/>
    </source>
</evidence>
<gene>
    <name evidence="1" type="ORF">NSIN_40157</name>
</gene>
<dbReference type="AlphaFoldDB" id="A0A2H1EJA5"/>
<proteinExistence type="predicted"/>
<dbReference type="Proteomes" id="UP000232412">
    <property type="component" value="Unassembled WGS sequence"/>
</dbReference>
<sequence length="271" mass="30402">MSDPINDLWVNSTIRIENEQGKFGTGFLIQKNTKKILVTNKHVLHECRSKRESTNFVYLHINISEDEQIIGKRIQFNLHADEHKLWTEHPDVQVDVLGIDVSTIYECYPNMVVKPVDSTLICDRSYLQQYNIVSGRQIVVLGYPLTVQHTTNVPMRIPGSIVSQIGQNIRDKWKNPDTGETEDRIIRGFLIESNVAIGSSGSPVVLDTVINIFGGEQNTIGRPFPPFLLGILAEEKFTYIDTPGSGVQPSYSGLTVVFSAETIIDVINLFS</sequence>
<dbReference type="Pfam" id="PF13365">
    <property type="entry name" value="Trypsin_2"/>
    <property type="match status" value="1"/>
</dbReference>
<dbReference type="EMBL" id="FRFC01000005">
    <property type="protein sequence ID" value="SHO47637.1"/>
    <property type="molecule type" value="Genomic_DNA"/>
</dbReference>
<organism evidence="1 2">
    <name type="scientific">Nitrosotalea sinensis</name>
    <dbReference type="NCBI Taxonomy" id="1499975"/>
    <lineage>
        <taxon>Archaea</taxon>
        <taxon>Nitrososphaerota</taxon>
        <taxon>Nitrososphaeria</taxon>
        <taxon>Nitrosotaleales</taxon>
        <taxon>Nitrosotaleaceae</taxon>
        <taxon>Nitrosotalea</taxon>
    </lineage>
</organism>
<protein>
    <submittedName>
        <fullName evidence="1">Peptidase</fullName>
    </submittedName>
</protein>